<keyword evidence="13" id="KW-0902">Two-component regulatory system</keyword>
<feature type="domain" description="Histidine kinase" evidence="16">
    <location>
        <begin position="380"/>
        <end position="591"/>
    </location>
</feature>
<evidence type="ECO:0000256" key="6">
    <source>
        <dbReference type="ARBA" id="ARBA00022553"/>
    </source>
</evidence>
<comment type="catalytic activity">
    <reaction evidence="1">
        <text>ATP + protein L-histidine = ADP + protein N-phospho-L-histidine.</text>
        <dbReference type="EC" id="2.7.13.3"/>
    </reaction>
</comment>
<dbReference type="InterPro" id="IPR036890">
    <property type="entry name" value="HATPase_C_sf"/>
</dbReference>
<keyword evidence="8 15" id="KW-0812">Transmembrane</keyword>
<reference evidence="17" key="1">
    <citation type="submission" date="2021-11" db="EMBL/GenBank/DDBJ databases">
        <authorList>
            <person name="Rodrigo-Torres L."/>
            <person name="Arahal R. D."/>
            <person name="Lucena T."/>
        </authorList>
    </citation>
    <scope>NUCLEOTIDE SEQUENCE</scope>
    <source>
        <strain evidence="17">CECT 7929</strain>
    </source>
</reference>
<dbReference type="InterPro" id="IPR003594">
    <property type="entry name" value="HATPase_dom"/>
</dbReference>
<dbReference type="Gene3D" id="3.30.450.20">
    <property type="entry name" value="PAS domain"/>
    <property type="match status" value="2"/>
</dbReference>
<evidence type="ECO:0000256" key="15">
    <source>
        <dbReference type="SAM" id="Phobius"/>
    </source>
</evidence>
<evidence type="ECO:0000256" key="9">
    <source>
        <dbReference type="ARBA" id="ARBA00022741"/>
    </source>
</evidence>
<dbReference type="RefSeq" id="WP_237468655.1">
    <property type="nucleotide sequence ID" value="NZ_CAKLDI010000002.1"/>
</dbReference>
<dbReference type="GO" id="GO:0004673">
    <property type="term" value="F:protein histidine kinase activity"/>
    <property type="evidence" value="ECO:0007669"/>
    <property type="project" value="UniProtKB-EC"/>
</dbReference>
<evidence type="ECO:0000313" key="18">
    <source>
        <dbReference type="Proteomes" id="UP000838672"/>
    </source>
</evidence>
<feature type="coiled-coil region" evidence="14">
    <location>
        <begin position="341"/>
        <end position="371"/>
    </location>
</feature>
<dbReference type="SUPFAM" id="SSF55874">
    <property type="entry name" value="ATPase domain of HSP90 chaperone/DNA topoisomerase II/histidine kinase"/>
    <property type="match status" value="1"/>
</dbReference>
<dbReference type="InterPro" id="IPR005467">
    <property type="entry name" value="His_kinase_dom"/>
</dbReference>
<dbReference type="CDD" id="cd00082">
    <property type="entry name" value="HisKA"/>
    <property type="match status" value="1"/>
</dbReference>
<keyword evidence="14" id="KW-0175">Coiled coil</keyword>
<evidence type="ECO:0000256" key="12">
    <source>
        <dbReference type="ARBA" id="ARBA00022989"/>
    </source>
</evidence>
<keyword evidence="9" id="KW-0547">Nucleotide-binding</keyword>
<dbReference type="Proteomes" id="UP000838672">
    <property type="component" value="Unassembled WGS sequence"/>
</dbReference>
<feature type="transmembrane region" description="Helical" evidence="15">
    <location>
        <begin position="288"/>
        <end position="309"/>
    </location>
</feature>
<evidence type="ECO:0000256" key="3">
    <source>
        <dbReference type="ARBA" id="ARBA00004651"/>
    </source>
</evidence>
<dbReference type="SMART" id="SM00387">
    <property type="entry name" value="HATPase_c"/>
    <property type="match status" value="1"/>
</dbReference>
<dbReference type="PRINTS" id="PR00344">
    <property type="entry name" value="BCTRLSENSOR"/>
</dbReference>
<organism evidence="17 18">
    <name type="scientific">Vibrio stylophorae</name>
    <dbReference type="NCBI Taxonomy" id="659351"/>
    <lineage>
        <taxon>Bacteria</taxon>
        <taxon>Pseudomonadati</taxon>
        <taxon>Pseudomonadota</taxon>
        <taxon>Gammaproteobacteria</taxon>
        <taxon>Vibrionales</taxon>
        <taxon>Vibrionaceae</taxon>
        <taxon>Vibrio</taxon>
    </lineage>
</organism>
<accession>A0ABN8DZK1</accession>
<dbReference type="InterPro" id="IPR036097">
    <property type="entry name" value="HisK_dim/P_sf"/>
</dbReference>
<dbReference type="CDD" id="cd00075">
    <property type="entry name" value="HATPase"/>
    <property type="match status" value="1"/>
</dbReference>
<evidence type="ECO:0000256" key="5">
    <source>
        <dbReference type="ARBA" id="ARBA00022475"/>
    </source>
</evidence>
<dbReference type="PIRSF" id="PIRSF036431">
    <property type="entry name" value="STHK_DctB"/>
    <property type="match status" value="1"/>
</dbReference>
<dbReference type="Gene3D" id="1.10.287.130">
    <property type="match status" value="1"/>
</dbReference>
<dbReference type="SUPFAM" id="SSF47384">
    <property type="entry name" value="Homodimeric domain of signal transducing histidine kinase"/>
    <property type="match status" value="1"/>
</dbReference>
<dbReference type="PANTHER" id="PTHR43065">
    <property type="entry name" value="SENSOR HISTIDINE KINASE"/>
    <property type="match status" value="1"/>
</dbReference>
<dbReference type="PROSITE" id="PS50109">
    <property type="entry name" value="HIS_KIN"/>
    <property type="match status" value="1"/>
</dbReference>
<name>A0ABN8DZK1_9VIBR</name>
<dbReference type="InterPro" id="IPR017055">
    <property type="entry name" value="Sig_transdc_His_kinase_DctB"/>
</dbReference>
<sequence length="596" mass="67089">MNRSAIFSALALWFVMCFFVSVVTFQQGRENITQTLDENIVELGEKLTSELNRFQNVPVLLSDDPRVIHALSDPVQAKDLNHHLERWAGQLGADAIYLLDRDGSAIASSNWQQPDSFIGHNFRYRPYYQLALGGQLGRYFALGAVSQKRGYYFSYGVVSQRKIQGVVVVKVDLANAISSWPHFIDNHFVVADEMGVAFYSSYSHFPDFALAPLTPYQIQRLQDTNRYGKHISNTLVQDTYRGIFHQASGSLVNFSEDSLATVMVRHPMTDYGWQLYGFNSLYAAYERVGQAILVANGVYFLLLLAFMSWRQTTVTKRKLSDLNDQLETLVISRTHDLVESNQQLRDTLIQYERSQAELKQTQSELMQAAKLAMLGELSASINHEINQPLAAMRSYAENTEKLIARERYDLAQSNLSEIIKLNTMVAEIIARFKVFAKRTDMPTTVTSVSEAIRAAIAIIRNQLIKQGVTVKVADIDESWMVNADAVQLEQVLINLLHNAIQALQQAASPTITITTERVGHTIEIYVADNGSGLSKEAQQRIFEPFFSTKKTGLGLGLTISRRMIESFHGTLQFQAEYTQGACFVICLPCTNQEDSQ</sequence>
<dbReference type="EMBL" id="CAKLDI010000002">
    <property type="protein sequence ID" value="CAH0535805.1"/>
    <property type="molecule type" value="Genomic_DNA"/>
</dbReference>
<keyword evidence="11" id="KW-0067">ATP-binding</keyword>
<protein>
    <recommendedName>
        <fullName evidence="4">histidine kinase</fullName>
        <ecNumber evidence="4">2.7.13.3</ecNumber>
    </recommendedName>
</protein>
<evidence type="ECO:0000256" key="2">
    <source>
        <dbReference type="ARBA" id="ARBA00004533"/>
    </source>
</evidence>
<keyword evidence="5" id="KW-1003">Cell membrane</keyword>
<proteinExistence type="predicted"/>
<evidence type="ECO:0000256" key="10">
    <source>
        <dbReference type="ARBA" id="ARBA00022777"/>
    </source>
</evidence>
<gene>
    <name evidence="17" type="primary">dctB</name>
    <name evidence="17" type="ORF">VST7929_03279</name>
</gene>
<keyword evidence="7 17" id="KW-0808">Transferase</keyword>
<keyword evidence="15" id="KW-0472">Membrane</keyword>
<dbReference type="EC" id="2.7.13.3" evidence="4"/>
<dbReference type="InterPro" id="IPR029151">
    <property type="entry name" value="Sensor-like_sf"/>
</dbReference>
<evidence type="ECO:0000256" key="1">
    <source>
        <dbReference type="ARBA" id="ARBA00000085"/>
    </source>
</evidence>
<evidence type="ECO:0000256" key="11">
    <source>
        <dbReference type="ARBA" id="ARBA00022840"/>
    </source>
</evidence>
<keyword evidence="10" id="KW-0418">Kinase</keyword>
<keyword evidence="6" id="KW-0597">Phosphoprotein</keyword>
<evidence type="ECO:0000256" key="8">
    <source>
        <dbReference type="ARBA" id="ARBA00022692"/>
    </source>
</evidence>
<evidence type="ECO:0000256" key="4">
    <source>
        <dbReference type="ARBA" id="ARBA00012438"/>
    </source>
</evidence>
<dbReference type="Pfam" id="PF02518">
    <property type="entry name" value="HATPase_c"/>
    <property type="match status" value="1"/>
</dbReference>
<evidence type="ECO:0000256" key="7">
    <source>
        <dbReference type="ARBA" id="ARBA00022679"/>
    </source>
</evidence>
<dbReference type="Gene3D" id="6.10.250.3020">
    <property type="match status" value="1"/>
</dbReference>
<dbReference type="Gene3D" id="3.30.565.10">
    <property type="entry name" value="Histidine kinase-like ATPase, C-terminal domain"/>
    <property type="match status" value="1"/>
</dbReference>
<keyword evidence="18" id="KW-1185">Reference proteome</keyword>
<comment type="caution">
    <text evidence="17">The sequence shown here is derived from an EMBL/GenBank/DDBJ whole genome shotgun (WGS) entry which is preliminary data.</text>
</comment>
<evidence type="ECO:0000313" key="17">
    <source>
        <dbReference type="EMBL" id="CAH0535805.1"/>
    </source>
</evidence>
<evidence type="ECO:0000256" key="14">
    <source>
        <dbReference type="SAM" id="Coils"/>
    </source>
</evidence>
<dbReference type="InterPro" id="IPR003661">
    <property type="entry name" value="HisK_dim/P_dom"/>
</dbReference>
<evidence type="ECO:0000259" key="16">
    <source>
        <dbReference type="PROSITE" id="PS50109"/>
    </source>
</evidence>
<evidence type="ECO:0000256" key="13">
    <source>
        <dbReference type="ARBA" id="ARBA00023012"/>
    </source>
</evidence>
<dbReference type="InterPro" id="IPR004358">
    <property type="entry name" value="Sig_transdc_His_kin-like_C"/>
</dbReference>
<keyword evidence="12 15" id="KW-1133">Transmembrane helix</keyword>
<dbReference type="SUPFAM" id="SSF103190">
    <property type="entry name" value="Sensory domain-like"/>
    <property type="match status" value="1"/>
</dbReference>
<comment type="subcellular location">
    <subcellularLocation>
        <location evidence="2">Cell inner membrane</location>
    </subcellularLocation>
    <subcellularLocation>
        <location evidence="3">Cell membrane</location>
        <topology evidence="3">Multi-pass membrane protein</topology>
    </subcellularLocation>
</comment>
<dbReference type="PANTHER" id="PTHR43065:SF10">
    <property type="entry name" value="PEROXIDE STRESS-ACTIVATED HISTIDINE KINASE MAK3"/>
    <property type="match status" value="1"/>
</dbReference>